<dbReference type="Proteomes" id="UP000739538">
    <property type="component" value="Unassembled WGS sequence"/>
</dbReference>
<evidence type="ECO:0000259" key="2">
    <source>
        <dbReference type="Pfam" id="PF25231"/>
    </source>
</evidence>
<organism evidence="3 4">
    <name type="scientific">Eiseniibacteriota bacterium</name>
    <dbReference type="NCBI Taxonomy" id="2212470"/>
    <lineage>
        <taxon>Bacteria</taxon>
        <taxon>Candidatus Eiseniibacteriota</taxon>
    </lineage>
</organism>
<keyword evidence="1" id="KW-0472">Membrane</keyword>
<comment type="caution">
    <text evidence="3">The sequence shown here is derived from an EMBL/GenBank/DDBJ whole genome shotgun (WGS) entry which is preliminary data.</text>
</comment>
<proteinExistence type="predicted"/>
<reference evidence="3" key="1">
    <citation type="submission" date="2020-04" db="EMBL/GenBank/DDBJ databases">
        <authorList>
            <person name="Zhang T."/>
        </authorList>
    </citation>
    <scope>NUCLEOTIDE SEQUENCE</scope>
    <source>
        <strain evidence="3">HKST-UBA02</strain>
    </source>
</reference>
<feature type="transmembrane region" description="Helical" evidence="1">
    <location>
        <begin position="40"/>
        <end position="62"/>
    </location>
</feature>
<evidence type="ECO:0000313" key="3">
    <source>
        <dbReference type="EMBL" id="MCA9758455.1"/>
    </source>
</evidence>
<protein>
    <recommendedName>
        <fullName evidence="2">DUF7847 domain-containing protein</fullName>
    </recommendedName>
</protein>
<evidence type="ECO:0000313" key="4">
    <source>
        <dbReference type="Proteomes" id="UP000739538"/>
    </source>
</evidence>
<dbReference type="InterPro" id="IPR057169">
    <property type="entry name" value="DUF7847"/>
</dbReference>
<accession>A0A956NFK3</accession>
<feature type="domain" description="DUF7847" evidence="2">
    <location>
        <begin position="92"/>
        <end position="210"/>
    </location>
</feature>
<sequence length="227" mass="24176">MFRESLAGAIPYGLISLVSLLPVFLTGGLASDGTDFGIETVGQLVSNLMSPLTTAAIIAATYERLQGKKRDWGVVVQTALRRWLPFVVINILVTILISLGFLLLFVPGIFAAIAFAVVGPSCIVEDKGIGDSMSRSSELATGFRWRVLGYQCAYLLLVGLIIVIPLVLVFSAFTEESGVGSIAQSVVISAISVIVEVTSAVGATALYRELRVAQGEFDQSELLSVFE</sequence>
<gene>
    <name evidence="3" type="ORF">KDA27_21845</name>
</gene>
<keyword evidence="1" id="KW-1133">Transmembrane helix</keyword>
<reference evidence="3" key="2">
    <citation type="journal article" date="2021" name="Microbiome">
        <title>Successional dynamics and alternative stable states in a saline activated sludge microbial community over 9 years.</title>
        <authorList>
            <person name="Wang Y."/>
            <person name="Ye J."/>
            <person name="Ju F."/>
            <person name="Liu L."/>
            <person name="Boyd J.A."/>
            <person name="Deng Y."/>
            <person name="Parks D.H."/>
            <person name="Jiang X."/>
            <person name="Yin X."/>
            <person name="Woodcroft B.J."/>
            <person name="Tyson G.W."/>
            <person name="Hugenholtz P."/>
            <person name="Polz M.F."/>
            <person name="Zhang T."/>
        </authorList>
    </citation>
    <scope>NUCLEOTIDE SEQUENCE</scope>
    <source>
        <strain evidence="3">HKST-UBA02</strain>
    </source>
</reference>
<feature type="transmembrane region" description="Helical" evidence="1">
    <location>
        <begin position="182"/>
        <end position="207"/>
    </location>
</feature>
<keyword evidence="1" id="KW-0812">Transmembrane</keyword>
<name>A0A956NFK3_UNCEI</name>
<dbReference type="EMBL" id="JAGQHS010000175">
    <property type="protein sequence ID" value="MCA9758455.1"/>
    <property type="molecule type" value="Genomic_DNA"/>
</dbReference>
<feature type="transmembrane region" description="Helical" evidence="1">
    <location>
        <begin position="147"/>
        <end position="170"/>
    </location>
</feature>
<feature type="transmembrane region" description="Helical" evidence="1">
    <location>
        <begin position="83"/>
        <end position="103"/>
    </location>
</feature>
<dbReference type="Pfam" id="PF25231">
    <property type="entry name" value="DUF7847"/>
    <property type="match status" value="1"/>
</dbReference>
<dbReference type="AlphaFoldDB" id="A0A956NFK3"/>
<evidence type="ECO:0000256" key="1">
    <source>
        <dbReference type="SAM" id="Phobius"/>
    </source>
</evidence>